<dbReference type="InterPro" id="IPR053281">
    <property type="entry name" value="Double_zinc_ribbon"/>
</dbReference>
<accession>V7I8I4</accession>
<feature type="domain" description="Zinc-ribbon 15" evidence="1">
    <location>
        <begin position="22"/>
        <end position="122"/>
    </location>
</feature>
<dbReference type="EMBL" id="AXUN02000006">
    <property type="protein sequence ID" value="ETA82515.1"/>
    <property type="molecule type" value="Genomic_DNA"/>
</dbReference>
<dbReference type="Proteomes" id="UP000017747">
    <property type="component" value="Unassembled WGS sequence"/>
</dbReference>
<evidence type="ECO:0000313" key="2">
    <source>
        <dbReference type="EMBL" id="ETA82515.1"/>
    </source>
</evidence>
<dbReference type="InterPro" id="IPR031493">
    <property type="entry name" value="Zinc_ribbon_15"/>
</dbReference>
<dbReference type="RefSeq" id="WP_023388848.1">
    <property type="nucleotide sequence ID" value="NZ_AXUN02000006.1"/>
</dbReference>
<dbReference type="PANTHER" id="PTHR36718:SF1">
    <property type="entry name" value="DOUBLE ZINC RIBBON PROTEIN MJ0416"/>
    <property type="match status" value="1"/>
</dbReference>
<reference evidence="2 3" key="1">
    <citation type="journal article" date="2014" name="Genome Announc.">
        <title>Genome Sequence of Youngiibacter fragilis, the Type Strain of the Genus Youngiibacter.</title>
        <authorList>
            <person name="Wawrik C.B."/>
            <person name="Callaghan A.V."/>
            <person name="Stamps B.W."/>
            <person name="Wawrik B."/>
        </authorList>
    </citation>
    <scope>NUCLEOTIDE SEQUENCE [LARGE SCALE GENOMIC DNA]</scope>
    <source>
        <strain evidence="2 3">232.1</strain>
    </source>
</reference>
<dbReference type="PANTHER" id="PTHR36718">
    <property type="entry name" value="OS05G0435400 PROTEIN"/>
    <property type="match status" value="1"/>
</dbReference>
<dbReference type="OrthoDB" id="4377018at2"/>
<dbReference type="STRING" id="994573.T472_0200700"/>
<dbReference type="eggNOG" id="ENOG5033H8F">
    <property type="taxonomic scope" value="Bacteria"/>
</dbReference>
<name>V7I8I4_9CLOT</name>
<dbReference type="Pfam" id="PF17032">
    <property type="entry name" value="Zn_ribbon_15"/>
    <property type="match status" value="1"/>
</dbReference>
<comment type="caution">
    <text evidence="2">The sequence shown here is derived from an EMBL/GenBank/DDBJ whole genome shotgun (WGS) entry which is preliminary data.</text>
</comment>
<keyword evidence="3" id="KW-1185">Reference proteome</keyword>
<proteinExistence type="predicted"/>
<organism evidence="2 3">
    <name type="scientific">Youngiibacter fragilis 232.1</name>
    <dbReference type="NCBI Taxonomy" id="994573"/>
    <lineage>
        <taxon>Bacteria</taxon>
        <taxon>Bacillati</taxon>
        <taxon>Bacillota</taxon>
        <taxon>Clostridia</taxon>
        <taxon>Eubacteriales</taxon>
        <taxon>Clostridiaceae</taxon>
        <taxon>Youngiibacter</taxon>
    </lineage>
</organism>
<dbReference type="AlphaFoldDB" id="V7I8I4"/>
<evidence type="ECO:0000259" key="1">
    <source>
        <dbReference type="Pfam" id="PF17032"/>
    </source>
</evidence>
<sequence>MFFIGIFGVKQGQKELGTENNVICPECGHLTRLSVVRQSTYFHIFFIPVFRWNVRYFAKSLCCGQAFELNVEAGKEFEEGKSGAISQGDLRSLGRNGKSSLVTCVSCGARVENSYRFCPHCGNPLT</sequence>
<evidence type="ECO:0000313" key="3">
    <source>
        <dbReference type="Proteomes" id="UP000017747"/>
    </source>
</evidence>
<protein>
    <recommendedName>
        <fullName evidence="1">Zinc-ribbon 15 domain-containing protein</fullName>
    </recommendedName>
</protein>
<gene>
    <name evidence="2" type="ORF">T472_0200700</name>
</gene>